<evidence type="ECO:0000313" key="2">
    <source>
        <dbReference type="EMBL" id="SFQ16272.1"/>
    </source>
</evidence>
<evidence type="ECO:0000256" key="1">
    <source>
        <dbReference type="SAM" id="MobiDB-lite"/>
    </source>
</evidence>
<dbReference type="Proteomes" id="UP000198784">
    <property type="component" value="Unassembled WGS sequence"/>
</dbReference>
<accession>A0A1I5W971</accession>
<sequence length="123" mass="13129">MNGCEGGVETTLALLLAVPLCDPHDHIRCGFAGTTRIEERGGVPTGSRGRQQRDDIPLNPDTLRQATDNQGDGLGAPTGCQILFWRKAQSNSTHTDSGGSSLLVSPCFSAYISKSTRLMRLSL</sequence>
<name>A0A1I5W971_9PSED</name>
<reference evidence="3" key="1">
    <citation type="submission" date="2016-10" db="EMBL/GenBank/DDBJ databases">
        <authorList>
            <person name="Varghese N."/>
            <person name="Submissions S."/>
        </authorList>
    </citation>
    <scope>NUCLEOTIDE SEQUENCE [LARGE SCALE GENOMIC DNA]</scope>
    <source>
        <strain evidence="3">DSM 17834</strain>
    </source>
</reference>
<proteinExistence type="predicted"/>
<evidence type="ECO:0000313" key="3">
    <source>
        <dbReference type="Proteomes" id="UP000198784"/>
    </source>
</evidence>
<protein>
    <submittedName>
        <fullName evidence="2">Uncharacterized protein</fullName>
    </submittedName>
</protein>
<dbReference type="EMBL" id="FOWX01000037">
    <property type="protein sequence ID" value="SFQ16272.1"/>
    <property type="molecule type" value="Genomic_DNA"/>
</dbReference>
<organism evidence="2 3">
    <name type="scientific">Pseudomonas borbori</name>
    <dbReference type="NCBI Taxonomy" id="289003"/>
    <lineage>
        <taxon>Bacteria</taxon>
        <taxon>Pseudomonadati</taxon>
        <taxon>Pseudomonadota</taxon>
        <taxon>Gammaproteobacteria</taxon>
        <taxon>Pseudomonadales</taxon>
        <taxon>Pseudomonadaceae</taxon>
        <taxon>Pseudomonas</taxon>
    </lineage>
</organism>
<gene>
    <name evidence="2" type="ORF">SAMN05216190_13717</name>
</gene>
<feature type="region of interest" description="Disordered" evidence="1">
    <location>
        <begin position="38"/>
        <end position="75"/>
    </location>
</feature>
<keyword evidence="3" id="KW-1185">Reference proteome</keyword>
<dbReference type="AlphaFoldDB" id="A0A1I5W971"/>